<keyword evidence="3" id="KW-0732">Signal</keyword>
<gene>
    <name evidence="4" type="ORF">EDD68_12235</name>
</gene>
<evidence type="ECO:0000256" key="3">
    <source>
        <dbReference type="ARBA" id="ARBA00022729"/>
    </source>
</evidence>
<dbReference type="NCBIfam" id="TIGR00787">
    <property type="entry name" value="dctP"/>
    <property type="match status" value="1"/>
</dbReference>
<reference evidence="4 5" key="1">
    <citation type="submission" date="2019-03" db="EMBL/GenBank/DDBJ databases">
        <title>Genomic Encyclopedia of Type Strains, Phase IV (KMG-IV): sequencing the most valuable type-strain genomes for metagenomic binning, comparative biology and taxonomic classification.</title>
        <authorList>
            <person name="Goeker M."/>
        </authorList>
    </citation>
    <scope>NUCLEOTIDE SEQUENCE [LARGE SCALE GENOMIC DNA]</scope>
    <source>
        <strain evidence="4 5">DSM 25894</strain>
    </source>
</reference>
<sequence length="352" mass="41077">MRTFFVITLIILAGIFSAIFIGFDVSDSTGNHTYDDEQEMLDEQIVIRFSHVVAETSPKGATVRKFAELVYEKTEGKVKVDVFPNGVLYNDNNEWEAIQSGSVEMIAPASSKLAPYYPRFQVLDLPFIFPNDQAVREAYEGKIGQQLMGDMKHDNAKPLTFWYNGFKQITYRKHPILNPEDFERTHFRTMPSEVIKEQFQMMGASTSVIPFNKIYRNLEVQFVDGQENTISNIYTKKFYKHQPYVTFSQHGYLGYVVLINRDFWEALPEDLQMKIREALAEATDWNRRHAIEINDRHTRALKRTGQTEVHFLTPEQREEWEKQLEPIYAKFKPIIGEGLMEEALNIRETYSR</sequence>
<dbReference type="AlphaFoldDB" id="A0A4R3MSG3"/>
<dbReference type="InterPro" id="IPR018389">
    <property type="entry name" value="DctP_fam"/>
</dbReference>
<proteinExistence type="inferred from homology"/>
<keyword evidence="2" id="KW-0813">Transport</keyword>
<dbReference type="Proteomes" id="UP000294650">
    <property type="component" value="Unassembled WGS sequence"/>
</dbReference>
<evidence type="ECO:0000256" key="2">
    <source>
        <dbReference type="ARBA" id="ARBA00022448"/>
    </source>
</evidence>
<dbReference type="Pfam" id="PF03480">
    <property type="entry name" value="DctP"/>
    <property type="match status" value="1"/>
</dbReference>
<dbReference type="EMBL" id="SMAN01000022">
    <property type="protein sequence ID" value="TCT18272.1"/>
    <property type="molecule type" value="Genomic_DNA"/>
</dbReference>
<organism evidence="4 5">
    <name type="scientific">Melghiribacillus thermohalophilus</name>
    <dbReference type="NCBI Taxonomy" id="1324956"/>
    <lineage>
        <taxon>Bacteria</taxon>
        <taxon>Bacillati</taxon>
        <taxon>Bacillota</taxon>
        <taxon>Bacilli</taxon>
        <taxon>Bacillales</taxon>
        <taxon>Bacillaceae</taxon>
        <taxon>Melghiribacillus</taxon>
    </lineage>
</organism>
<evidence type="ECO:0000256" key="1">
    <source>
        <dbReference type="ARBA" id="ARBA00009023"/>
    </source>
</evidence>
<dbReference type="GO" id="GO:0030288">
    <property type="term" value="C:outer membrane-bounded periplasmic space"/>
    <property type="evidence" value="ECO:0007669"/>
    <property type="project" value="InterPro"/>
</dbReference>
<dbReference type="PIRSF" id="PIRSF006470">
    <property type="entry name" value="DctB"/>
    <property type="match status" value="1"/>
</dbReference>
<dbReference type="PANTHER" id="PTHR33376">
    <property type="match status" value="1"/>
</dbReference>
<comment type="caution">
    <text evidence="4">The sequence shown here is derived from an EMBL/GenBank/DDBJ whole genome shotgun (WGS) entry which is preliminary data.</text>
</comment>
<dbReference type="PANTHER" id="PTHR33376:SF7">
    <property type="entry name" value="C4-DICARBOXYLATE-BINDING PROTEIN DCTB"/>
    <property type="match status" value="1"/>
</dbReference>
<protein>
    <submittedName>
        <fullName evidence="4">C4-dicarboxylate-binding protein DctP</fullName>
    </submittedName>
</protein>
<dbReference type="InterPro" id="IPR038404">
    <property type="entry name" value="TRAP_DctP_sf"/>
</dbReference>
<comment type="similarity">
    <text evidence="1">Belongs to the bacterial solute-binding protein 7 family.</text>
</comment>
<dbReference type="GO" id="GO:0055085">
    <property type="term" value="P:transmembrane transport"/>
    <property type="evidence" value="ECO:0007669"/>
    <property type="project" value="InterPro"/>
</dbReference>
<evidence type="ECO:0000313" key="4">
    <source>
        <dbReference type="EMBL" id="TCT18272.1"/>
    </source>
</evidence>
<keyword evidence="5" id="KW-1185">Reference proteome</keyword>
<evidence type="ECO:0000313" key="5">
    <source>
        <dbReference type="Proteomes" id="UP000294650"/>
    </source>
</evidence>
<dbReference type="RefSeq" id="WP_243646868.1">
    <property type="nucleotide sequence ID" value="NZ_SMAN01000022.1"/>
</dbReference>
<dbReference type="NCBIfam" id="NF037995">
    <property type="entry name" value="TRAP_S1"/>
    <property type="match status" value="1"/>
</dbReference>
<name>A0A4R3MSG3_9BACI</name>
<accession>A0A4R3MSG3</accession>
<dbReference type="Gene3D" id="3.40.190.170">
    <property type="entry name" value="Bacterial extracellular solute-binding protein, family 7"/>
    <property type="match status" value="1"/>
</dbReference>
<dbReference type="InterPro" id="IPR004682">
    <property type="entry name" value="TRAP_DctP"/>
</dbReference>